<reference evidence="4 5" key="1">
    <citation type="submission" date="2019-03" db="EMBL/GenBank/DDBJ databases">
        <title>Single cell metagenomics reveals metabolic interactions within the superorganism composed of flagellate Streblomastix strix and complex community of Bacteroidetes bacteria on its surface.</title>
        <authorList>
            <person name="Treitli S.C."/>
            <person name="Kolisko M."/>
            <person name="Husnik F."/>
            <person name="Keeling P."/>
            <person name="Hampl V."/>
        </authorList>
    </citation>
    <scope>NUCLEOTIDE SEQUENCE [LARGE SCALE GENOMIC DNA]</scope>
    <source>
        <strain evidence="4">ST1C</strain>
    </source>
</reference>
<feature type="domain" description="Rab-GAP TBC" evidence="3">
    <location>
        <begin position="170"/>
        <end position="293"/>
    </location>
</feature>
<feature type="compositionally biased region" description="Basic and acidic residues" evidence="2">
    <location>
        <begin position="1050"/>
        <end position="1067"/>
    </location>
</feature>
<feature type="compositionally biased region" description="Basic and acidic residues" evidence="2">
    <location>
        <begin position="725"/>
        <end position="736"/>
    </location>
</feature>
<feature type="compositionally biased region" description="Polar residues" evidence="2">
    <location>
        <begin position="1102"/>
        <end position="1112"/>
    </location>
</feature>
<name>A0A5J4XBV2_9EUKA</name>
<proteinExistence type="predicted"/>
<dbReference type="InterPro" id="IPR035969">
    <property type="entry name" value="Rab-GAP_TBC_sf"/>
</dbReference>
<organism evidence="4 5">
    <name type="scientific">Streblomastix strix</name>
    <dbReference type="NCBI Taxonomy" id="222440"/>
    <lineage>
        <taxon>Eukaryota</taxon>
        <taxon>Metamonada</taxon>
        <taxon>Preaxostyla</taxon>
        <taxon>Oxymonadida</taxon>
        <taxon>Streblomastigidae</taxon>
        <taxon>Streblomastix</taxon>
    </lineage>
</organism>
<dbReference type="AlphaFoldDB" id="A0A5J4XBV2"/>
<feature type="region of interest" description="Disordered" evidence="2">
    <location>
        <begin position="643"/>
        <end position="673"/>
    </location>
</feature>
<dbReference type="Gene3D" id="1.10.472.80">
    <property type="entry name" value="Ypt/Rab-GAP domain of gyp1p, domain 3"/>
    <property type="match status" value="1"/>
</dbReference>
<dbReference type="EMBL" id="SNRW01000036">
    <property type="protein sequence ID" value="KAA6404015.1"/>
    <property type="molecule type" value="Genomic_DNA"/>
</dbReference>
<dbReference type="Proteomes" id="UP000324800">
    <property type="component" value="Unassembled WGS sequence"/>
</dbReference>
<dbReference type="InterPro" id="IPR000195">
    <property type="entry name" value="Rab-GAP-TBC_dom"/>
</dbReference>
<evidence type="ECO:0000259" key="3">
    <source>
        <dbReference type="Pfam" id="PF00566"/>
    </source>
</evidence>
<feature type="region of interest" description="Disordered" evidence="2">
    <location>
        <begin position="768"/>
        <end position="797"/>
    </location>
</feature>
<accession>A0A5J4XBV2</accession>
<gene>
    <name evidence="4" type="ORF">EZS28_000446</name>
</gene>
<dbReference type="OrthoDB" id="5578278at2759"/>
<comment type="caution">
    <text evidence="4">The sequence shown here is derived from an EMBL/GenBank/DDBJ whole genome shotgun (WGS) entry which is preliminary data.</text>
</comment>
<feature type="compositionally biased region" description="Acidic residues" evidence="2">
    <location>
        <begin position="963"/>
        <end position="1003"/>
    </location>
</feature>
<feature type="region of interest" description="Disordered" evidence="2">
    <location>
        <begin position="952"/>
        <end position="1186"/>
    </location>
</feature>
<evidence type="ECO:0000313" key="4">
    <source>
        <dbReference type="EMBL" id="KAA6404015.1"/>
    </source>
</evidence>
<feature type="region of interest" description="Disordered" evidence="2">
    <location>
        <begin position="1213"/>
        <end position="1234"/>
    </location>
</feature>
<feature type="compositionally biased region" description="Low complexity" evidence="2">
    <location>
        <begin position="1125"/>
        <end position="1144"/>
    </location>
</feature>
<feature type="compositionally biased region" description="Polar residues" evidence="2">
    <location>
        <begin position="1145"/>
        <end position="1154"/>
    </location>
</feature>
<feature type="coiled-coil region" evidence="1">
    <location>
        <begin position="884"/>
        <end position="911"/>
    </location>
</feature>
<feature type="region of interest" description="Disordered" evidence="2">
    <location>
        <begin position="725"/>
        <end position="744"/>
    </location>
</feature>
<evidence type="ECO:0000313" key="5">
    <source>
        <dbReference type="Proteomes" id="UP000324800"/>
    </source>
</evidence>
<feature type="compositionally biased region" description="Basic and acidic residues" evidence="2">
    <location>
        <begin position="645"/>
        <end position="667"/>
    </location>
</feature>
<sequence length="1234" mass="143000">MINIYAAINTFIQNLTFKTGLKKSISFGRETLPPRETPSSPPPGGVVKGLKEEQIRGALRELGEFPEEKRRIYWQHLLRIPMSSSGVSSLKSKGTHPGLTYMPHLYPILDNRLAQRFFRVMNALAHWSPVCCDIGVRERQKPEVVLDLIQRKNMHNHESTDVRAGLIPSIVYPFVKIIDNEVACVEICITLLMNYCSDWFDTLPGPPARVLKRAEAILIHYDQELHQHFTKLGLTPQTYIWETLCSLFSDFFALSEWAVIMDHTFFMRNNPCQPEYLLCVAVAYCILNRQQLLKMKEAREIDFFFSYPQYQHLIPMLLDDKEREQRIHFNRNIDALAKSLLPYPSYTSQQKDQQSLTTYTSQTQSSLTKKQQLQKSTRQYLEMLNLISPSYTDVHQLVTLAHKLLQESPAKIRKLFYTIKPFTPIPTPRSPQYSIVKSINLSYPSGAYGEANRNARLKRLGKQKYRSSDSAILAQALYKRKMNGDGDRYGQIGDAYNLDGVLAGGFQGISSEPEALFTYPTFDRVPIITINQDADVLARLKKEEDAIVERMRVVKDIDNITKQSQEDDENGIFLKQKGHLAVKRLESNAVSQDRNKWINGAEQRVRNADEGERQESMDKVHWRMNKQDNDTVQPLRTVSIQAKQDMNERKKEDEEDYQRRGQEEALRNIEGVSRQQIAEAADLREAQQREKKERALAMHKQNIGEIEGKKWRKTMDQQQDVVQKRIDEKQKREKKQEKLKKHKDTLADLQKAAVSHELAQEIGLGEEEKRRVDRRLSEEEEERHRQQRKEDELRDQVKQKRFKEAREQVINEGKRENEMQARVFSDKLEELKHLNKIEADKRMQFVMQIDSNRQLAELEQVLAKTAAIHKSKIAAEQRFMERAKDDMNSAVEKEREQVKRLEEQEALLQQKIGAMLGQFRRAVDLAEQGTLTAEGGQGENDIRELINKLNGQVREALGTDDVGKEEEEEEEDDDDEDEEEEEEDNDDDDDDSRDDDDSIDDEEDRKKDRSGWIRDIEKDKDQDMNGQILDDFGNKNEKRIRGYIPEDDEIKNKEQEQQQQKDQEQKDILIQSNLSPTINQPQQTQPSYQSSLLSPPPSSTYNQRMTYPNNSIQRKRPSSSIIEYKQSYSMKSSSTSFPKQSVSQFQKDQLQQLKGVNKGPWGSSGTLSSSINRQPPVWSKYQSKQKSPIFRKTTFGVENDIVFLRNSHDIEDVNISPNRINNPPPDKKTGQGNF</sequence>
<feature type="compositionally biased region" description="Polar residues" evidence="2">
    <location>
        <begin position="1163"/>
        <end position="1173"/>
    </location>
</feature>
<keyword evidence="1" id="KW-0175">Coiled coil</keyword>
<dbReference type="Pfam" id="PF00566">
    <property type="entry name" value="RabGAP-TBC"/>
    <property type="match status" value="1"/>
</dbReference>
<protein>
    <submittedName>
        <fullName evidence="4">Putative TBC1 domain family member 31</fullName>
    </submittedName>
</protein>
<evidence type="ECO:0000256" key="2">
    <source>
        <dbReference type="SAM" id="MobiDB-lite"/>
    </source>
</evidence>
<feature type="compositionally biased region" description="Pro residues" evidence="2">
    <location>
        <begin position="35"/>
        <end position="44"/>
    </location>
</feature>
<dbReference type="SUPFAM" id="SSF47923">
    <property type="entry name" value="Ypt/Rab-GAP domain of gyp1p"/>
    <property type="match status" value="1"/>
</dbReference>
<feature type="region of interest" description="Disordered" evidence="2">
    <location>
        <begin position="28"/>
        <end position="48"/>
    </location>
</feature>
<evidence type="ECO:0000256" key="1">
    <source>
        <dbReference type="SAM" id="Coils"/>
    </source>
</evidence>
<feature type="compositionally biased region" description="Basic and acidic residues" evidence="2">
    <location>
        <begin position="1225"/>
        <end position="1234"/>
    </location>
</feature>
<feature type="compositionally biased region" description="Low complexity" evidence="2">
    <location>
        <begin position="1080"/>
        <end position="1093"/>
    </location>
</feature>
<feature type="compositionally biased region" description="Basic and acidic residues" evidence="2">
    <location>
        <begin position="1004"/>
        <end position="1023"/>
    </location>
</feature>